<dbReference type="GO" id="GO:0016679">
    <property type="term" value="F:oxidoreductase activity, acting on diphenols and related substances as donors"/>
    <property type="evidence" value="ECO:0007669"/>
    <property type="project" value="TreeGrafter"/>
</dbReference>
<keyword evidence="4 7" id="KW-1133">Transmembrane helix</keyword>
<comment type="similarity">
    <text evidence="7">Belongs to the MsrQ family.</text>
</comment>
<dbReference type="AlphaFoldDB" id="A0A3E1RF40"/>
<proteinExistence type="inferred from homology"/>
<dbReference type="HAMAP" id="MF_01207">
    <property type="entry name" value="MsrQ"/>
    <property type="match status" value="1"/>
</dbReference>
<accession>A0A3E1RF40</accession>
<evidence type="ECO:0000256" key="1">
    <source>
        <dbReference type="ARBA" id="ARBA00004141"/>
    </source>
</evidence>
<evidence type="ECO:0000256" key="6">
    <source>
        <dbReference type="ARBA" id="ARBA00023136"/>
    </source>
</evidence>
<keyword evidence="7" id="KW-0249">Electron transport</keyword>
<keyword evidence="2 7" id="KW-0813">Transport</keyword>
<evidence type="ECO:0000256" key="7">
    <source>
        <dbReference type="HAMAP-Rule" id="MF_01207"/>
    </source>
</evidence>
<keyword evidence="7" id="KW-0288">FMN</keyword>
<dbReference type="GO" id="GO:0030091">
    <property type="term" value="P:protein repair"/>
    <property type="evidence" value="ECO:0007669"/>
    <property type="project" value="UniProtKB-UniRule"/>
</dbReference>
<comment type="function">
    <text evidence="7">Part of the MsrPQ system that repairs oxidized periplasmic proteins containing methionine sulfoxide residues (Met-O), using respiratory chain electrons. Thus protects these proteins from oxidative-stress damage caused by reactive species of oxygen and chlorine generated by the host defense mechanisms. MsrPQ is essential for the maintenance of envelope integrity under bleach stress, rescuing a wide series of structurally unrelated periplasmic proteins from methionine oxidation. MsrQ provides electrons for reduction to the reductase catalytic subunit MsrP, using the quinone pool of the respiratory chain.</text>
</comment>
<comment type="subunit">
    <text evidence="7">Heterodimer of a catalytic subunit (MsrP) and a heme-binding subunit (MsrQ).</text>
</comment>
<evidence type="ECO:0000256" key="4">
    <source>
        <dbReference type="ARBA" id="ARBA00022989"/>
    </source>
</evidence>
<dbReference type="GO" id="GO:0005886">
    <property type="term" value="C:plasma membrane"/>
    <property type="evidence" value="ECO:0007669"/>
    <property type="project" value="UniProtKB-SubCell"/>
</dbReference>
<dbReference type="InterPro" id="IPR013130">
    <property type="entry name" value="Fe3_Rdtase_TM_dom"/>
</dbReference>
<keyword evidence="7" id="KW-1003">Cell membrane</keyword>
<comment type="caution">
    <text evidence="7">Lacks conserved residue(s) required for the propagation of feature annotation.</text>
</comment>
<comment type="caution">
    <text evidence="9">The sequence shown here is derived from an EMBL/GenBank/DDBJ whole genome shotgun (WGS) entry which is preliminary data.</text>
</comment>
<evidence type="ECO:0000313" key="10">
    <source>
        <dbReference type="Proteomes" id="UP000260665"/>
    </source>
</evidence>
<dbReference type="Proteomes" id="UP000260665">
    <property type="component" value="Unassembled WGS sequence"/>
</dbReference>
<feature type="transmembrane region" description="Helical" evidence="7">
    <location>
        <begin position="44"/>
        <end position="64"/>
    </location>
</feature>
<dbReference type="GO" id="GO:0020037">
    <property type="term" value="F:heme binding"/>
    <property type="evidence" value="ECO:0007669"/>
    <property type="project" value="UniProtKB-UniRule"/>
</dbReference>
<comment type="cofactor">
    <cofactor evidence="7">
        <name>heme b</name>
        <dbReference type="ChEBI" id="CHEBI:60344"/>
    </cofactor>
    <text evidence="7">Binds 1 heme b (iron(II)-protoporphyrin IX) group per subunit.</text>
</comment>
<feature type="domain" description="Ferric oxidoreductase" evidence="8">
    <location>
        <begin position="49"/>
        <end position="178"/>
    </location>
</feature>
<feature type="transmembrane region" description="Helical" evidence="7">
    <location>
        <begin position="169"/>
        <end position="186"/>
    </location>
</feature>
<dbReference type="GO" id="GO:0009055">
    <property type="term" value="F:electron transfer activity"/>
    <property type="evidence" value="ECO:0007669"/>
    <property type="project" value="UniProtKB-UniRule"/>
</dbReference>
<gene>
    <name evidence="7" type="primary">msrQ</name>
    <name evidence="9" type="ORF">DIC66_07275</name>
</gene>
<dbReference type="GO" id="GO:0046872">
    <property type="term" value="F:metal ion binding"/>
    <property type="evidence" value="ECO:0007669"/>
    <property type="project" value="UniProtKB-KW"/>
</dbReference>
<comment type="cofactor">
    <cofactor evidence="7">
        <name>FMN</name>
        <dbReference type="ChEBI" id="CHEBI:58210"/>
    </cofactor>
    <text evidence="7">Binds 1 FMN per subunit.</text>
</comment>
<evidence type="ECO:0000259" key="8">
    <source>
        <dbReference type="Pfam" id="PF01794"/>
    </source>
</evidence>
<keyword evidence="7" id="KW-0285">Flavoprotein</keyword>
<name>A0A3E1RF40_9BURK</name>
<keyword evidence="6 7" id="KW-0472">Membrane</keyword>
<evidence type="ECO:0000256" key="3">
    <source>
        <dbReference type="ARBA" id="ARBA00022692"/>
    </source>
</evidence>
<dbReference type="InterPro" id="IPR022837">
    <property type="entry name" value="MsrQ-like"/>
</dbReference>
<keyword evidence="7" id="KW-0479">Metal-binding</keyword>
<evidence type="ECO:0000256" key="2">
    <source>
        <dbReference type="ARBA" id="ARBA00022448"/>
    </source>
</evidence>
<evidence type="ECO:0000313" key="9">
    <source>
        <dbReference type="EMBL" id="RFO97652.1"/>
    </source>
</evidence>
<keyword evidence="10" id="KW-1185">Reference proteome</keyword>
<keyword evidence="3 7" id="KW-0812">Transmembrane</keyword>
<reference evidence="9 10" key="1">
    <citation type="submission" date="2018-05" db="EMBL/GenBank/DDBJ databases">
        <title>Rhodoferax soyangensis sp.nov., isolated from an oligotrophic freshwater lake.</title>
        <authorList>
            <person name="Park M."/>
        </authorList>
    </citation>
    <scope>NUCLEOTIDE SEQUENCE [LARGE SCALE GENOMIC DNA]</scope>
    <source>
        <strain evidence="9 10">IMCC26218</strain>
    </source>
</reference>
<organism evidence="9 10">
    <name type="scientific">Rhodoferax lacus</name>
    <dbReference type="NCBI Taxonomy" id="2184758"/>
    <lineage>
        <taxon>Bacteria</taxon>
        <taxon>Pseudomonadati</taxon>
        <taxon>Pseudomonadota</taxon>
        <taxon>Betaproteobacteria</taxon>
        <taxon>Burkholderiales</taxon>
        <taxon>Comamonadaceae</taxon>
        <taxon>Rhodoferax</taxon>
    </lineage>
</organism>
<dbReference type="PANTHER" id="PTHR36964">
    <property type="entry name" value="PROTEIN-METHIONINE-SULFOXIDE REDUCTASE HEME-BINDING SUBUNIT MSRQ"/>
    <property type="match status" value="1"/>
</dbReference>
<dbReference type="GO" id="GO:0010181">
    <property type="term" value="F:FMN binding"/>
    <property type="evidence" value="ECO:0007669"/>
    <property type="project" value="UniProtKB-UniRule"/>
</dbReference>
<keyword evidence="5 7" id="KW-0408">Iron</keyword>
<protein>
    <recommendedName>
        <fullName evidence="7">Protein-methionine-sulfoxide reductase heme-binding subunit MsrQ</fullName>
    </recommendedName>
    <alternativeName>
        <fullName evidence="7">Flavocytochrome MsrQ</fullName>
    </alternativeName>
</protein>
<dbReference type="EMBL" id="QFZK01000003">
    <property type="protein sequence ID" value="RFO97652.1"/>
    <property type="molecule type" value="Genomic_DNA"/>
</dbReference>
<evidence type="ECO:0000256" key="5">
    <source>
        <dbReference type="ARBA" id="ARBA00023004"/>
    </source>
</evidence>
<feature type="transmembrane region" description="Helical" evidence="7">
    <location>
        <begin position="97"/>
        <end position="114"/>
    </location>
</feature>
<dbReference type="PANTHER" id="PTHR36964:SF1">
    <property type="entry name" value="PROTEIN-METHIONINE-SULFOXIDE REDUCTASE HEME-BINDING SUBUNIT MSRQ"/>
    <property type="match status" value="1"/>
</dbReference>
<comment type="subcellular location">
    <subcellularLocation>
        <location evidence="7">Cell membrane</location>
        <topology evidence="7">Multi-pass membrane protein</topology>
    </subcellularLocation>
    <subcellularLocation>
        <location evidence="1">Membrane</location>
        <topology evidence="1">Multi-pass membrane protein</topology>
    </subcellularLocation>
</comment>
<keyword evidence="7" id="KW-0349">Heme</keyword>
<feature type="transmembrane region" description="Helical" evidence="7">
    <location>
        <begin position="134"/>
        <end position="157"/>
    </location>
</feature>
<dbReference type="Pfam" id="PF01794">
    <property type="entry name" value="Ferric_reduct"/>
    <property type="match status" value="1"/>
</dbReference>
<sequence length="231" mass="25994">MLAAWLKNHFQSVWRCCFSACMLPALALLARVLSSDLGPNPLALLLHTTGRSALVLLTATLAITPLRRWLTNLSAYTHQRYGKRLSDWNWLVRLRRLLGLSCFAYALAHAWIFAAFDLGYDWSAALSEVQEKPYVLAGLLALLILAPLAATSTQSMVRRLGRHWRRLHRLSYAAAVLGLLHFWWLTKPGLISPWPDTAALTLLLGYRAALYSGLLERWDGFDGKESLVRPT</sequence>